<organism evidence="1 2">
    <name type="scientific">Streptomyces graminearus</name>
    <dbReference type="NCBI Taxonomy" id="284030"/>
    <lineage>
        <taxon>Bacteria</taxon>
        <taxon>Bacillati</taxon>
        <taxon>Actinomycetota</taxon>
        <taxon>Actinomycetes</taxon>
        <taxon>Kitasatosporales</taxon>
        <taxon>Streptomycetaceae</taxon>
        <taxon>Streptomyces</taxon>
    </lineage>
</organism>
<protein>
    <recommendedName>
        <fullName evidence="3">Monooxygenase</fullName>
    </recommendedName>
</protein>
<name>A0ABP5ZD50_9ACTN</name>
<sequence length="180" mass="19274">MLPGAGRDSAVRRSHTGGMHLHIEAHTLPGRNCGPGPGFPGISGIEVAVQRKDRPAELLDPQPGDAPTATWTLPCTFTADGELRGPYVQNRLGGRFVYLSWLGRRPGEEVSRMFRRAKLMLDEVAPRVLDEARLSGVLVARLALTDAQGGPLCGRVPLPAVVWSAGEPSDAFPGRAGRRP</sequence>
<evidence type="ECO:0000313" key="2">
    <source>
        <dbReference type="Proteomes" id="UP001501721"/>
    </source>
</evidence>
<evidence type="ECO:0000313" key="1">
    <source>
        <dbReference type="EMBL" id="GAA2495197.1"/>
    </source>
</evidence>
<dbReference type="InterPro" id="IPR046032">
    <property type="entry name" value="DUF5990"/>
</dbReference>
<reference evidence="2" key="1">
    <citation type="journal article" date="2019" name="Int. J. Syst. Evol. Microbiol.">
        <title>The Global Catalogue of Microorganisms (GCM) 10K type strain sequencing project: providing services to taxonomists for standard genome sequencing and annotation.</title>
        <authorList>
            <consortium name="The Broad Institute Genomics Platform"/>
            <consortium name="The Broad Institute Genome Sequencing Center for Infectious Disease"/>
            <person name="Wu L."/>
            <person name="Ma J."/>
        </authorList>
    </citation>
    <scope>NUCLEOTIDE SEQUENCE [LARGE SCALE GENOMIC DNA]</scope>
    <source>
        <strain evidence="2">JCM 6923</strain>
    </source>
</reference>
<dbReference type="Proteomes" id="UP001501721">
    <property type="component" value="Unassembled WGS sequence"/>
</dbReference>
<comment type="caution">
    <text evidence="1">The sequence shown here is derived from an EMBL/GenBank/DDBJ whole genome shotgun (WGS) entry which is preliminary data.</text>
</comment>
<keyword evidence="2" id="KW-1185">Reference proteome</keyword>
<evidence type="ECO:0008006" key="3">
    <source>
        <dbReference type="Google" id="ProtNLM"/>
    </source>
</evidence>
<dbReference type="EMBL" id="BAAATL010000025">
    <property type="protein sequence ID" value="GAA2495197.1"/>
    <property type="molecule type" value="Genomic_DNA"/>
</dbReference>
<accession>A0ABP5ZD50</accession>
<proteinExistence type="predicted"/>
<gene>
    <name evidence="1" type="ORF">GCM10010422_48420</name>
</gene>
<dbReference type="Pfam" id="PF19452">
    <property type="entry name" value="DUF5990"/>
    <property type="match status" value="1"/>
</dbReference>